<evidence type="ECO:0000313" key="4">
    <source>
        <dbReference type="Proteomes" id="UP000434957"/>
    </source>
</evidence>
<proteinExistence type="predicted"/>
<dbReference type="Proteomes" id="UP000429607">
    <property type="component" value="Unassembled WGS sequence"/>
</dbReference>
<protein>
    <recommendedName>
        <fullName evidence="5">Reverse transcriptase domain-containing protein</fullName>
    </recommendedName>
</protein>
<dbReference type="EMBL" id="QXFT01000472">
    <property type="protein sequence ID" value="KAE9343000.1"/>
    <property type="molecule type" value="Genomic_DNA"/>
</dbReference>
<evidence type="ECO:0000313" key="1">
    <source>
        <dbReference type="EMBL" id="KAE9036231.1"/>
    </source>
</evidence>
<evidence type="ECO:0000313" key="3">
    <source>
        <dbReference type="Proteomes" id="UP000429607"/>
    </source>
</evidence>
<gene>
    <name evidence="1" type="ORF">PR001_g8929</name>
    <name evidence="2" type="ORF">PR003_g9200</name>
</gene>
<dbReference type="Proteomes" id="UP000434957">
    <property type="component" value="Unassembled WGS sequence"/>
</dbReference>
<sequence length="131" mass="15163">MQLKLHDEEVASVKLHDSYRYLGVGDGFDHVRHRLQLEHKLRQIKREAVALMQSGLAPWQVVRALKTYVYPKLEYALRHLRPLQSQLQGIDRSVAKGLRLLLRLPRSATNEVLYDYHVIVGCALVSRNLAR</sequence>
<dbReference type="PANTHER" id="PTHR35450">
    <property type="entry name" value="REVERSE TRANSCRIPTASE DOMAIN-CONTAINING PROTEIN"/>
    <property type="match status" value="1"/>
</dbReference>
<dbReference type="PANTHER" id="PTHR35450:SF2">
    <property type="entry name" value="REVERSE TRANSCRIPTASE DOMAIN-CONTAINING PROTEIN"/>
    <property type="match status" value="1"/>
</dbReference>
<reference evidence="1 3" key="1">
    <citation type="submission" date="2018-09" db="EMBL/GenBank/DDBJ databases">
        <title>Genomic investigation of the strawberry pathogen Phytophthora fragariae indicates pathogenicity is determined by transcriptional variation in three key races.</title>
        <authorList>
            <person name="Adams T.M."/>
            <person name="Armitage A.D."/>
            <person name="Sobczyk M.K."/>
            <person name="Bates H.J."/>
            <person name="Dunwell J.M."/>
            <person name="Nellist C.F."/>
            <person name="Harrison R.J."/>
        </authorList>
    </citation>
    <scope>NUCLEOTIDE SEQUENCE [LARGE SCALE GENOMIC DNA]</scope>
    <source>
        <strain evidence="1 3">SCRP249</strain>
        <strain evidence="2 4">SCRP333</strain>
    </source>
</reference>
<organism evidence="1 3">
    <name type="scientific">Phytophthora rubi</name>
    <dbReference type="NCBI Taxonomy" id="129364"/>
    <lineage>
        <taxon>Eukaryota</taxon>
        <taxon>Sar</taxon>
        <taxon>Stramenopiles</taxon>
        <taxon>Oomycota</taxon>
        <taxon>Peronosporomycetes</taxon>
        <taxon>Peronosporales</taxon>
        <taxon>Peronosporaceae</taxon>
        <taxon>Phytophthora</taxon>
    </lineage>
</organism>
<accession>A0A6A3N3R1</accession>
<dbReference type="EMBL" id="QXFV01000483">
    <property type="protein sequence ID" value="KAE9036231.1"/>
    <property type="molecule type" value="Genomic_DNA"/>
</dbReference>
<name>A0A6A3N3R1_9STRA</name>
<comment type="caution">
    <text evidence="1">The sequence shown here is derived from an EMBL/GenBank/DDBJ whole genome shotgun (WGS) entry which is preliminary data.</text>
</comment>
<keyword evidence="4" id="KW-1185">Reference proteome</keyword>
<dbReference type="AlphaFoldDB" id="A0A6A3N3R1"/>
<evidence type="ECO:0008006" key="5">
    <source>
        <dbReference type="Google" id="ProtNLM"/>
    </source>
</evidence>
<evidence type="ECO:0000313" key="2">
    <source>
        <dbReference type="EMBL" id="KAE9343000.1"/>
    </source>
</evidence>